<gene>
    <name evidence="4" type="ORF">ONB1V03_LOCUS5658</name>
</gene>
<feature type="non-terminal residue" evidence="4">
    <location>
        <position position="1"/>
    </location>
</feature>
<keyword evidence="2" id="KW-0597">Phosphoprotein</keyword>
<feature type="compositionally biased region" description="Polar residues" evidence="3">
    <location>
        <begin position="1"/>
        <end position="14"/>
    </location>
</feature>
<dbReference type="Pfam" id="PF05334">
    <property type="entry name" value="DUF719"/>
    <property type="match status" value="1"/>
</dbReference>
<comment type="similarity">
    <text evidence="1">Belongs to the FAM114 family.</text>
</comment>
<feature type="region of interest" description="Disordered" evidence="3">
    <location>
        <begin position="122"/>
        <end position="145"/>
    </location>
</feature>
<sequence>SDTKITQNQPSSERVVNEKENLSVESSKYGSNKSDVSLDKQESDESVVDRSGETEPKVQKPVIKGRKILRKADRNREERAHEEPDVCEDKEVEVLNKLSELEISSVEEKAIQSSDSLISEMIESDVKSEEPKSEETAVEGSDEKECRVEKTVIKGRKLIRKVDRSRVETTPEESNVFDEKKTEVLSKLSECEVSSAEEKVIESSDSPMSATIKSDLKCSEPQSDATTGEGSDASETKDNKNIIKGRKLIRKADRLREQTTHEESEVSEEKKAEVLSKLSEVNPTNKWNNWFSDIKSAAMTATSTTVNHMSNASNKWSFDTKSLLSGAVTITSTVGTGLNSIVDNVSSVVDTAIGVPPPEQMAALVTQDMDSETNTRLGGPSQQPNEVTNESSSESSFRSLFDSFSGKKTTGAVIPNISDFDKRK</sequence>
<proteinExistence type="inferred from homology"/>
<evidence type="ECO:0000256" key="1">
    <source>
        <dbReference type="ARBA" id="ARBA00006903"/>
    </source>
</evidence>
<feature type="compositionally biased region" description="Basic and acidic residues" evidence="3">
    <location>
        <begin position="124"/>
        <end position="145"/>
    </location>
</feature>
<dbReference type="InterPro" id="IPR007998">
    <property type="entry name" value="DUF719"/>
</dbReference>
<dbReference type="Proteomes" id="UP000728032">
    <property type="component" value="Unassembled WGS sequence"/>
</dbReference>
<feature type="region of interest" description="Disordered" evidence="3">
    <location>
        <begin position="369"/>
        <end position="424"/>
    </location>
</feature>
<reference evidence="4" key="1">
    <citation type="submission" date="2020-11" db="EMBL/GenBank/DDBJ databases">
        <authorList>
            <person name="Tran Van P."/>
        </authorList>
    </citation>
    <scope>NUCLEOTIDE SEQUENCE</scope>
</reference>
<organism evidence="4">
    <name type="scientific">Oppiella nova</name>
    <dbReference type="NCBI Taxonomy" id="334625"/>
    <lineage>
        <taxon>Eukaryota</taxon>
        <taxon>Metazoa</taxon>
        <taxon>Ecdysozoa</taxon>
        <taxon>Arthropoda</taxon>
        <taxon>Chelicerata</taxon>
        <taxon>Arachnida</taxon>
        <taxon>Acari</taxon>
        <taxon>Acariformes</taxon>
        <taxon>Sarcoptiformes</taxon>
        <taxon>Oribatida</taxon>
        <taxon>Brachypylina</taxon>
        <taxon>Oppioidea</taxon>
        <taxon>Oppiidae</taxon>
        <taxon>Oppiella</taxon>
    </lineage>
</organism>
<feature type="compositionally biased region" description="Basic and acidic residues" evidence="3">
    <location>
        <begin position="36"/>
        <end position="58"/>
    </location>
</feature>
<dbReference type="OrthoDB" id="10669773at2759"/>
<feature type="compositionally biased region" description="Polar residues" evidence="3">
    <location>
        <begin position="220"/>
        <end position="229"/>
    </location>
</feature>
<name>A0A7R9LR30_9ACAR</name>
<evidence type="ECO:0000313" key="5">
    <source>
        <dbReference type="Proteomes" id="UP000728032"/>
    </source>
</evidence>
<feature type="region of interest" description="Disordered" evidence="3">
    <location>
        <begin position="195"/>
        <end position="242"/>
    </location>
</feature>
<protein>
    <submittedName>
        <fullName evidence="4">Uncharacterized protein</fullName>
    </submittedName>
</protein>
<feature type="region of interest" description="Disordered" evidence="3">
    <location>
        <begin position="1"/>
        <end position="86"/>
    </location>
</feature>
<feature type="compositionally biased region" description="Polar residues" evidence="3">
    <location>
        <begin position="23"/>
        <end position="35"/>
    </location>
</feature>
<feature type="compositionally biased region" description="Polar residues" evidence="3">
    <location>
        <begin position="372"/>
        <end position="390"/>
    </location>
</feature>
<feature type="compositionally biased region" description="Polar residues" evidence="3">
    <location>
        <begin position="203"/>
        <end position="212"/>
    </location>
</feature>
<evidence type="ECO:0000313" key="4">
    <source>
        <dbReference type="EMBL" id="CAD7646306.1"/>
    </source>
</evidence>
<dbReference type="EMBL" id="CAJPVJ010002324">
    <property type="protein sequence ID" value="CAG2166131.1"/>
    <property type="molecule type" value="Genomic_DNA"/>
</dbReference>
<dbReference type="EMBL" id="OC917149">
    <property type="protein sequence ID" value="CAD7646306.1"/>
    <property type="molecule type" value="Genomic_DNA"/>
</dbReference>
<dbReference type="AlphaFoldDB" id="A0A7R9LR30"/>
<accession>A0A7R9LR30</accession>
<feature type="compositionally biased region" description="Low complexity" evidence="3">
    <location>
        <begin position="391"/>
        <end position="404"/>
    </location>
</feature>
<feature type="region of interest" description="Disordered" evidence="3">
    <location>
        <begin position="161"/>
        <end position="181"/>
    </location>
</feature>
<feature type="compositionally biased region" description="Basic and acidic residues" evidence="3">
    <location>
        <begin position="70"/>
        <end position="86"/>
    </location>
</feature>
<evidence type="ECO:0000256" key="2">
    <source>
        <dbReference type="ARBA" id="ARBA00022553"/>
    </source>
</evidence>
<evidence type="ECO:0000256" key="3">
    <source>
        <dbReference type="SAM" id="MobiDB-lite"/>
    </source>
</evidence>
<keyword evidence="5" id="KW-1185">Reference proteome</keyword>